<comment type="similarity">
    <text evidence="1">Belongs to the AAA ATPase family.</text>
</comment>
<evidence type="ECO:0000259" key="4">
    <source>
        <dbReference type="SMART" id="SM00382"/>
    </source>
</evidence>
<dbReference type="EMBL" id="JAABNT010000008">
    <property type="protein sequence ID" value="NEK23526.1"/>
    <property type="molecule type" value="Genomic_DNA"/>
</dbReference>
<name>A0A6P0CEC1_9RHOB</name>
<sequence length="626" mass="67033">MTVQGSDMRMDAPLSLRDVLPKIVQELEAGQTLDRSVFAGSVFDELAALFGLNDAESAALALLAGAALDRRCAAALSHSGGSLSVGDLMASLPRLDWESLSSGSVLRSWFLIRVDRALNLQDSAVSIDPRILDWCLGLATPDARLGPYLRPLAQAGILSDPHTKVADGCAERLAGRVSRGGAGHCVIVGEGPATRDAVAARIAQALTMEPVGLDPAFFELPVVERSALERILARETVLARMMPVFALEVFSAREASRLRTLEMPTLILADEMAHRVALPPGAEAVTLAPPDAIGRAALWQYHLGEGNKADTADLAETFTIGADEIAQIAAGLQHLSPNDRAAAAKQAARRYLAPPPDPLVQEIKPHVSWEDLVLPGATEATLRLITAQIRHRAHVYRDWHFGERLSRGLGITALFSGPSGTGKTLAAEVMAAELGLPLLRVNLAQVVDKYIGETEKHLDHVFRMAERAGAILFFDEAEALFHKRGDGDNAQERFSAMTVAYLLQRLETCAATCLLATNMRASVDDAFLRRMRFAVHFAFPAAAERTRLWAAAFPAQAPLENIDPATLAILPATGGTIRNAALNAAFLAADAGGAIGMDEVLAALEIENAKLPQPIDLAPLRRRVLP</sequence>
<organism evidence="5 6">
    <name type="scientific">Sulfitobacter sediminilitoris</name>
    <dbReference type="NCBI Taxonomy" id="2698830"/>
    <lineage>
        <taxon>Bacteria</taxon>
        <taxon>Pseudomonadati</taxon>
        <taxon>Pseudomonadota</taxon>
        <taxon>Alphaproteobacteria</taxon>
        <taxon>Rhodobacterales</taxon>
        <taxon>Roseobacteraceae</taxon>
        <taxon>Sulfitobacter</taxon>
    </lineage>
</organism>
<dbReference type="GO" id="GO:0016887">
    <property type="term" value="F:ATP hydrolysis activity"/>
    <property type="evidence" value="ECO:0007669"/>
    <property type="project" value="InterPro"/>
</dbReference>
<evidence type="ECO:0000256" key="2">
    <source>
        <dbReference type="ARBA" id="ARBA00022741"/>
    </source>
</evidence>
<dbReference type="InterPro" id="IPR027417">
    <property type="entry name" value="P-loop_NTPase"/>
</dbReference>
<dbReference type="AlphaFoldDB" id="A0A6P0CEC1"/>
<proteinExistence type="inferred from homology"/>
<dbReference type="InterPro" id="IPR054472">
    <property type="entry name" value="WHD"/>
</dbReference>
<dbReference type="SMART" id="SM00382">
    <property type="entry name" value="AAA"/>
    <property type="match status" value="1"/>
</dbReference>
<accession>A0A6P0CEC1</accession>
<reference evidence="5 6" key="1">
    <citation type="submission" date="2020-01" db="EMBL/GenBank/DDBJ databases">
        <title>Sulfitobacter sediminilitoris sp. nov., isolated from a tidal flat.</title>
        <authorList>
            <person name="Park S."/>
            <person name="Yoon J.-H."/>
        </authorList>
    </citation>
    <scope>NUCLEOTIDE SEQUENCE [LARGE SCALE GENOMIC DNA]</scope>
    <source>
        <strain evidence="5 6">JBTF-M27</strain>
    </source>
</reference>
<protein>
    <submittedName>
        <fullName evidence="5">AAA family ATPase</fullName>
    </submittedName>
</protein>
<dbReference type="InterPro" id="IPR003593">
    <property type="entry name" value="AAA+_ATPase"/>
</dbReference>
<keyword evidence="2" id="KW-0547">Nucleotide-binding</keyword>
<dbReference type="RefSeq" id="WP_164354447.1">
    <property type="nucleotide sequence ID" value="NZ_JAABNT010000008.1"/>
</dbReference>
<dbReference type="Pfam" id="PF22977">
    <property type="entry name" value="WHD"/>
    <property type="match status" value="1"/>
</dbReference>
<evidence type="ECO:0000313" key="5">
    <source>
        <dbReference type="EMBL" id="NEK23526.1"/>
    </source>
</evidence>
<dbReference type="Proteomes" id="UP000468591">
    <property type="component" value="Unassembled WGS sequence"/>
</dbReference>
<feature type="domain" description="AAA+ ATPase" evidence="4">
    <location>
        <begin position="409"/>
        <end position="543"/>
    </location>
</feature>
<keyword evidence="3" id="KW-0067">ATP-binding</keyword>
<dbReference type="SUPFAM" id="SSF52540">
    <property type="entry name" value="P-loop containing nucleoside triphosphate hydrolases"/>
    <property type="match status" value="1"/>
</dbReference>
<evidence type="ECO:0000256" key="3">
    <source>
        <dbReference type="ARBA" id="ARBA00022840"/>
    </source>
</evidence>
<evidence type="ECO:0000256" key="1">
    <source>
        <dbReference type="ARBA" id="ARBA00006914"/>
    </source>
</evidence>
<dbReference type="Gene3D" id="3.40.50.300">
    <property type="entry name" value="P-loop containing nucleotide triphosphate hydrolases"/>
    <property type="match status" value="1"/>
</dbReference>
<dbReference type="GO" id="GO:0005524">
    <property type="term" value="F:ATP binding"/>
    <property type="evidence" value="ECO:0007669"/>
    <property type="project" value="UniProtKB-KW"/>
</dbReference>
<dbReference type="InterPro" id="IPR003959">
    <property type="entry name" value="ATPase_AAA_core"/>
</dbReference>
<dbReference type="PANTHER" id="PTHR23073">
    <property type="entry name" value="26S PROTEASOME REGULATORY SUBUNIT"/>
    <property type="match status" value="1"/>
</dbReference>
<dbReference type="InterPro" id="IPR050221">
    <property type="entry name" value="26S_Proteasome_ATPase"/>
</dbReference>
<comment type="caution">
    <text evidence="5">The sequence shown here is derived from an EMBL/GenBank/DDBJ whole genome shotgun (WGS) entry which is preliminary data.</text>
</comment>
<dbReference type="CDD" id="cd19481">
    <property type="entry name" value="RecA-like_protease"/>
    <property type="match status" value="1"/>
</dbReference>
<gene>
    <name evidence="5" type="ORF">GV827_14055</name>
</gene>
<evidence type="ECO:0000313" key="6">
    <source>
        <dbReference type="Proteomes" id="UP000468591"/>
    </source>
</evidence>
<dbReference type="Pfam" id="PF00004">
    <property type="entry name" value="AAA"/>
    <property type="match status" value="1"/>
</dbReference>
<keyword evidence="6" id="KW-1185">Reference proteome</keyword>